<evidence type="ECO:0000256" key="2">
    <source>
        <dbReference type="PIRSR" id="PIRSR630564-1"/>
    </source>
</evidence>
<dbReference type="PROSITE" id="PS51339">
    <property type="entry name" value="PPASE_MYOTUBULARIN"/>
    <property type="match status" value="1"/>
</dbReference>
<dbReference type="OrthoDB" id="271628at2759"/>
<sequence>MNSRLPNNIQIPVLMTQNSLSALLSPSNSPRGSNSNYNNMDGGSSSGNNTNNEKLDKLKDITSKTIDQVIFKLTEMKREKQFLQSFKDIMKISETLIEIDRTLKPIQITEAELSRTSSSSSFSSRPTTPRKDTLTSSGGSSLSGSRDNNNPSIPPALPASSSTLEAELIQIIHNKSNTIKKSKAHDRSTDSIESVHAIIHKCLDLIKAKVVQVKKNLVFEQNPQTALQYGEMIRNIRNQVNTFRTLSLPQNLNLCDGEKLLLKVENCHYHLYDNSHNNNNDSKSSSNSNNNHHHNQKQTSSNSNPNNQNNTPIEDDIVKGTIFVTNYQIIFFGIKSNNNSSNNNNNSNSNLNLHNNNEENIFIKQFSLHSINKWTKSGKKKSPGEYSYKLTFICKDYRNHIISFDKTTTSLKDVRKCIENQRLTTTSTLFCFTLKQDFSKFENTNLGWSLYNAREEYARMGVPSPDWRVSDANHNFFVCDTYPALIGVPESINDEQLKSVAQFRSKGRIPSLSYRHWSNKCSITRCSQPKVGIGKNRSEDDEILLNAIRCTSTAKAESGGSSSSSSSNKDRKLYILDARPYANAVGNRAKGAGWEVMANYPGCVIEFLNIANIHAMRNSLNKIKESSVSSLAKEDSWYSSIESSGWMNHIKLVLQGAIRVAKLVHTQHSNVLVHCSDGWDRTSQLVALAELFLDPYFRTLRGFQVLIEKEWLSYGHKFAQRNGQIHNKDEDERSPIFYQFLEAVYQVVQQFPTKFEFNAHFLRVILYHSYSGKYGNFLYNSEKERIQNHSFGKTISLWAEMDLTIKDYLNPLFVPSTLKERDVIFPDCSLKTLRIWDQIYLNNLSDTEIYGAHEKVVRQVMDKHLDERAEAFRELYPLKQKRSHTASLSFANPRQSMSISQLNLLPSFHLSNTIPKNSGIELENIVEESVDFSENISSTSS</sequence>
<dbReference type="SUPFAM" id="SSF52799">
    <property type="entry name" value="(Phosphotyrosine protein) phosphatases II"/>
    <property type="match status" value="1"/>
</dbReference>
<reference evidence="6" key="1">
    <citation type="submission" date="2020-01" db="EMBL/GenBank/DDBJ databases">
        <title>Development of genomics and gene disruption for Polysphondylium violaceum indicates a role for the polyketide synthase stlB in stalk morphogenesis.</title>
        <authorList>
            <person name="Narita B."/>
            <person name="Kawabe Y."/>
            <person name="Kin K."/>
            <person name="Saito T."/>
            <person name="Gibbs R."/>
            <person name="Kuspa A."/>
            <person name="Muzny D."/>
            <person name="Queller D."/>
            <person name="Richards S."/>
            <person name="Strassman J."/>
            <person name="Sucgang R."/>
            <person name="Worley K."/>
            <person name="Schaap P."/>
        </authorList>
    </citation>
    <scope>NUCLEOTIDE SEQUENCE</scope>
    <source>
        <strain evidence="6">QSvi11</strain>
    </source>
</reference>
<evidence type="ECO:0000256" key="4">
    <source>
        <dbReference type="SAM" id="MobiDB-lite"/>
    </source>
</evidence>
<dbReference type="InterPro" id="IPR003595">
    <property type="entry name" value="Tyr_Pase_cat"/>
</dbReference>
<feature type="binding site" evidence="3">
    <location>
        <begin position="587"/>
        <end position="590"/>
    </location>
    <ligand>
        <name>substrate</name>
    </ligand>
</feature>
<dbReference type="Pfam" id="PF06602">
    <property type="entry name" value="Myotub-related"/>
    <property type="match status" value="1"/>
</dbReference>
<feature type="compositionally biased region" description="Low complexity" evidence="4">
    <location>
        <begin position="275"/>
        <end position="290"/>
    </location>
</feature>
<dbReference type="PROSITE" id="PS00383">
    <property type="entry name" value="TYR_PHOSPHATASE_1"/>
    <property type="match status" value="1"/>
</dbReference>
<name>A0A8J4V291_9MYCE</name>
<dbReference type="SMART" id="SM00404">
    <property type="entry name" value="PTPc_motif"/>
    <property type="match status" value="1"/>
</dbReference>
<dbReference type="Proteomes" id="UP000695562">
    <property type="component" value="Unassembled WGS sequence"/>
</dbReference>
<keyword evidence="7" id="KW-1185">Reference proteome</keyword>
<dbReference type="AlphaFoldDB" id="A0A8J4V291"/>
<accession>A0A8J4V291</accession>
<evidence type="ECO:0000256" key="3">
    <source>
        <dbReference type="PIRSR" id="PIRSR630564-2"/>
    </source>
</evidence>
<dbReference type="EMBL" id="AJWJ01000012">
    <property type="protein sequence ID" value="KAF2078075.1"/>
    <property type="molecule type" value="Genomic_DNA"/>
</dbReference>
<gene>
    <name evidence="6" type="ORF">CYY_000626</name>
</gene>
<dbReference type="InterPro" id="IPR029021">
    <property type="entry name" value="Prot-tyrosine_phosphatase-like"/>
</dbReference>
<dbReference type="GO" id="GO:0016020">
    <property type="term" value="C:membrane"/>
    <property type="evidence" value="ECO:0007669"/>
    <property type="project" value="TreeGrafter"/>
</dbReference>
<evidence type="ECO:0000256" key="1">
    <source>
        <dbReference type="ARBA" id="ARBA00007471"/>
    </source>
</evidence>
<feature type="region of interest" description="Disordered" evidence="4">
    <location>
        <begin position="22"/>
        <end position="56"/>
    </location>
</feature>
<feature type="binding site" evidence="3">
    <location>
        <begin position="675"/>
        <end position="681"/>
    </location>
    <ligand>
        <name>substrate</name>
    </ligand>
</feature>
<dbReference type="SUPFAM" id="SSF50729">
    <property type="entry name" value="PH domain-like"/>
    <property type="match status" value="1"/>
</dbReference>
<dbReference type="GO" id="GO:0046856">
    <property type="term" value="P:phosphatidylinositol dephosphorylation"/>
    <property type="evidence" value="ECO:0007669"/>
    <property type="project" value="TreeGrafter"/>
</dbReference>
<feature type="domain" description="Myotubularin phosphatase" evidence="5">
    <location>
        <begin position="447"/>
        <end position="840"/>
    </location>
</feature>
<comment type="similarity">
    <text evidence="1">Belongs to the protein-tyrosine phosphatase family. Non-receptor class myotubularin subfamily.</text>
</comment>
<feature type="compositionally biased region" description="Low complexity" evidence="4">
    <location>
        <begin position="297"/>
        <end position="312"/>
    </location>
</feature>
<dbReference type="InterPro" id="IPR011993">
    <property type="entry name" value="PH-like_dom_sf"/>
</dbReference>
<feature type="region of interest" description="Disordered" evidence="4">
    <location>
        <begin position="114"/>
        <end position="159"/>
    </location>
</feature>
<dbReference type="GO" id="GO:0005737">
    <property type="term" value="C:cytoplasm"/>
    <property type="evidence" value="ECO:0007669"/>
    <property type="project" value="TreeGrafter"/>
</dbReference>
<dbReference type="PANTHER" id="PTHR10807:SF59">
    <property type="entry name" value="PHOSPHATIDYLINOSITOL-3-PHOSPHATASE"/>
    <property type="match status" value="1"/>
</dbReference>
<feature type="region of interest" description="Disordered" evidence="4">
    <location>
        <begin position="275"/>
        <end position="314"/>
    </location>
</feature>
<comment type="caution">
    <text evidence="6">The sequence shown here is derived from an EMBL/GenBank/DDBJ whole genome shotgun (WGS) entry which is preliminary data.</text>
</comment>
<protein>
    <recommendedName>
        <fullName evidence="5">Myotubularin phosphatase domain-containing protein</fullName>
    </recommendedName>
</protein>
<dbReference type="PANTHER" id="PTHR10807">
    <property type="entry name" value="MYOTUBULARIN-RELATED"/>
    <property type="match status" value="1"/>
</dbReference>
<dbReference type="InterPro" id="IPR016130">
    <property type="entry name" value="Tyr_Pase_AS"/>
</dbReference>
<dbReference type="CDD" id="cd14507">
    <property type="entry name" value="PTP-MTM-like"/>
    <property type="match status" value="1"/>
</dbReference>
<evidence type="ECO:0000259" key="5">
    <source>
        <dbReference type="PROSITE" id="PS51339"/>
    </source>
</evidence>
<dbReference type="Gene3D" id="2.30.29.30">
    <property type="entry name" value="Pleckstrin-homology domain (PH domain)/Phosphotyrosine-binding domain (PTB)"/>
    <property type="match status" value="1"/>
</dbReference>
<dbReference type="GO" id="GO:0004438">
    <property type="term" value="F:phosphatidylinositol-3-phosphate phosphatase activity"/>
    <property type="evidence" value="ECO:0007669"/>
    <property type="project" value="TreeGrafter"/>
</dbReference>
<organism evidence="6 7">
    <name type="scientific">Polysphondylium violaceum</name>
    <dbReference type="NCBI Taxonomy" id="133409"/>
    <lineage>
        <taxon>Eukaryota</taxon>
        <taxon>Amoebozoa</taxon>
        <taxon>Evosea</taxon>
        <taxon>Eumycetozoa</taxon>
        <taxon>Dictyostelia</taxon>
        <taxon>Dictyosteliales</taxon>
        <taxon>Dictyosteliaceae</taxon>
        <taxon>Polysphondylium</taxon>
    </lineage>
</organism>
<feature type="binding site" evidence="3">
    <location>
        <begin position="612"/>
        <end position="613"/>
    </location>
    <ligand>
        <name>substrate</name>
    </ligand>
</feature>
<proteinExistence type="inferred from homology"/>
<feature type="compositionally biased region" description="Low complexity" evidence="4">
    <location>
        <begin position="134"/>
        <end position="145"/>
    </location>
</feature>
<evidence type="ECO:0000313" key="6">
    <source>
        <dbReference type="EMBL" id="KAF2078075.1"/>
    </source>
</evidence>
<evidence type="ECO:0000313" key="7">
    <source>
        <dbReference type="Proteomes" id="UP000695562"/>
    </source>
</evidence>
<feature type="active site" description="Phosphocysteine intermediate" evidence="2">
    <location>
        <position position="675"/>
    </location>
</feature>
<dbReference type="InterPro" id="IPR030564">
    <property type="entry name" value="Myotubularin"/>
</dbReference>
<feature type="compositionally biased region" description="Low complexity" evidence="4">
    <location>
        <begin position="114"/>
        <end position="127"/>
    </location>
</feature>
<dbReference type="InterPro" id="IPR010569">
    <property type="entry name" value="Myotubularin-like_Pase_dom"/>
</dbReference>
<feature type="compositionally biased region" description="Low complexity" evidence="4">
    <location>
        <begin position="22"/>
        <end position="52"/>
    </location>
</feature>